<reference evidence="1" key="2">
    <citation type="journal article" date="2024" name="Plant">
        <title>Genomic evolution and insights into agronomic trait innovations of Sesamum species.</title>
        <authorList>
            <person name="Miao H."/>
            <person name="Wang L."/>
            <person name="Qu L."/>
            <person name="Liu H."/>
            <person name="Sun Y."/>
            <person name="Le M."/>
            <person name="Wang Q."/>
            <person name="Wei S."/>
            <person name="Zheng Y."/>
            <person name="Lin W."/>
            <person name="Duan Y."/>
            <person name="Cao H."/>
            <person name="Xiong S."/>
            <person name="Wang X."/>
            <person name="Wei L."/>
            <person name="Li C."/>
            <person name="Ma Q."/>
            <person name="Ju M."/>
            <person name="Zhao R."/>
            <person name="Li G."/>
            <person name="Mu C."/>
            <person name="Tian Q."/>
            <person name="Mei H."/>
            <person name="Zhang T."/>
            <person name="Gao T."/>
            <person name="Zhang H."/>
        </authorList>
    </citation>
    <scope>NUCLEOTIDE SEQUENCE</scope>
    <source>
        <strain evidence="1">KEN1</strain>
    </source>
</reference>
<reference evidence="1" key="1">
    <citation type="submission" date="2020-06" db="EMBL/GenBank/DDBJ databases">
        <authorList>
            <person name="Li T."/>
            <person name="Hu X."/>
            <person name="Zhang T."/>
            <person name="Song X."/>
            <person name="Zhang H."/>
            <person name="Dai N."/>
            <person name="Sheng W."/>
            <person name="Hou X."/>
            <person name="Wei L."/>
        </authorList>
    </citation>
    <scope>NUCLEOTIDE SEQUENCE</scope>
    <source>
        <strain evidence="1">KEN1</strain>
        <tissue evidence="1">Leaf</tissue>
    </source>
</reference>
<dbReference type="PANTHER" id="PTHR33116">
    <property type="entry name" value="REVERSE TRANSCRIPTASE ZINC-BINDING DOMAIN-CONTAINING PROTEIN-RELATED-RELATED"/>
    <property type="match status" value="1"/>
</dbReference>
<dbReference type="PANTHER" id="PTHR33116:SF86">
    <property type="entry name" value="REVERSE TRANSCRIPTASE DOMAIN-CONTAINING PROTEIN"/>
    <property type="match status" value="1"/>
</dbReference>
<organism evidence="1">
    <name type="scientific">Sesamum latifolium</name>
    <dbReference type="NCBI Taxonomy" id="2727402"/>
    <lineage>
        <taxon>Eukaryota</taxon>
        <taxon>Viridiplantae</taxon>
        <taxon>Streptophyta</taxon>
        <taxon>Embryophyta</taxon>
        <taxon>Tracheophyta</taxon>
        <taxon>Spermatophyta</taxon>
        <taxon>Magnoliopsida</taxon>
        <taxon>eudicotyledons</taxon>
        <taxon>Gunneridae</taxon>
        <taxon>Pentapetalae</taxon>
        <taxon>asterids</taxon>
        <taxon>lamiids</taxon>
        <taxon>Lamiales</taxon>
        <taxon>Pedaliaceae</taxon>
        <taxon>Sesamum</taxon>
    </lineage>
</organism>
<protein>
    <recommendedName>
        <fullName evidence="2">Reverse transcriptase domain-containing protein</fullName>
    </recommendedName>
</protein>
<evidence type="ECO:0000313" key="1">
    <source>
        <dbReference type="EMBL" id="KAL0411402.1"/>
    </source>
</evidence>
<accession>A0AAW2U3H0</accession>
<evidence type="ECO:0008006" key="2">
    <source>
        <dbReference type="Google" id="ProtNLM"/>
    </source>
</evidence>
<gene>
    <name evidence="1" type="ORF">Slati_3729900</name>
</gene>
<sequence>MQEVQQCILNYFHQIFTSSRPLPEDIQSGTEHLPGLVDPEMAEDLQRPYIEIEVTKALFSMSPLKSPGPDGMPPIFYQKFWHVVKSDVISCVLALLNQRILPEGLNATNIMLIPKSNRLKPWLDRIISPSQSAFVSRRLITDNVLLAFETNHFLHTHSKGRKHFMNLKLDISKAYDKVEWPFLRTVLESLSSLFRVAEARGTVPGVAVCCGAPRISHLLFADDTMKQLAEDLGIRLDTTHAVYLGLPALALRSKRTLFAALKDRIWRRIQGWHEKSLSQAGKAVLIQVVVQAIPSYSMSSFWLPKTLLQEFHSMAANFFWHDGDRRRIHWLAWKHLCRASLGARPSYTWRSLMAAMELVRVGCRWCIETGRSVLIWHDPWLPRVPTFRIITLKPGLDSVVYVSDLIQADTREWDVELIRALFWQVDCEAILQIALSYVGGHDFLDLVGMLGTGVYGTRFGKPKSQTKLSSSSGGLPGTSFHLRAIYRRALSRKLSTSNFNLAALVCWTVWWSRNLKMANLKFLLPLQVIEFARSYLDAFSLQSRVHGSVRPLFRATWQPPPPLCVKLNFDGGTLCGGHGLGVGITARDAAGNCLAWLSLKVDRVGSC</sequence>
<comment type="caution">
    <text evidence="1">The sequence shown here is derived from an EMBL/GenBank/DDBJ whole genome shotgun (WGS) entry which is preliminary data.</text>
</comment>
<dbReference type="AlphaFoldDB" id="A0AAW2U3H0"/>
<proteinExistence type="predicted"/>
<dbReference type="EMBL" id="JACGWN010000013">
    <property type="protein sequence ID" value="KAL0411402.1"/>
    <property type="molecule type" value="Genomic_DNA"/>
</dbReference>
<name>A0AAW2U3H0_9LAMI</name>